<comment type="similarity">
    <text evidence="2">Belongs to the SusD family.</text>
</comment>
<dbReference type="GO" id="GO:0009279">
    <property type="term" value="C:cell outer membrane"/>
    <property type="evidence" value="ECO:0007669"/>
    <property type="project" value="UniProtKB-SubCell"/>
</dbReference>
<evidence type="ECO:0000259" key="6">
    <source>
        <dbReference type="Pfam" id="PF07980"/>
    </source>
</evidence>
<keyword evidence="5" id="KW-0998">Cell outer membrane</keyword>
<keyword evidence="3" id="KW-0732">Signal</keyword>
<dbReference type="RefSeq" id="WP_107032933.1">
    <property type="nucleotide sequence ID" value="NZ_PUEC01000025.1"/>
</dbReference>
<dbReference type="PROSITE" id="PS51257">
    <property type="entry name" value="PROKAR_LIPOPROTEIN"/>
    <property type="match status" value="1"/>
</dbReference>
<gene>
    <name evidence="8" type="ORF">C5O23_10675</name>
</gene>
<evidence type="ECO:0000256" key="1">
    <source>
        <dbReference type="ARBA" id="ARBA00004442"/>
    </source>
</evidence>
<keyword evidence="4" id="KW-0472">Membrane</keyword>
<dbReference type="Gene3D" id="1.25.40.390">
    <property type="match status" value="1"/>
</dbReference>
<dbReference type="InterPro" id="IPR033985">
    <property type="entry name" value="SusD-like_N"/>
</dbReference>
<protein>
    <submittedName>
        <fullName evidence="8">RagB/SusD family nutrient uptake outer membrane protein</fullName>
    </submittedName>
</protein>
<evidence type="ECO:0000259" key="7">
    <source>
        <dbReference type="Pfam" id="PF14322"/>
    </source>
</evidence>
<evidence type="ECO:0000256" key="4">
    <source>
        <dbReference type="ARBA" id="ARBA00023136"/>
    </source>
</evidence>
<proteinExistence type="inferred from homology"/>
<dbReference type="AlphaFoldDB" id="A0A2V1IIQ9"/>
<dbReference type="InterPro" id="IPR012944">
    <property type="entry name" value="SusD_RagB_dom"/>
</dbReference>
<dbReference type="SUPFAM" id="SSF48452">
    <property type="entry name" value="TPR-like"/>
    <property type="match status" value="1"/>
</dbReference>
<evidence type="ECO:0000313" key="8">
    <source>
        <dbReference type="EMBL" id="PWB01138.1"/>
    </source>
</evidence>
<feature type="domain" description="RagB/SusD" evidence="6">
    <location>
        <begin position="265"/>
        <end position="582"/>
    </location>
</feature>
<dbReference type="InterPro" id="IPR011990">
    <property type="entry name" value="TPR-like_helical_dom_sf"/>
</dbReference>
<name>A0A2V1IIQ9_9BACT</name>
<keyword evidence="9" id="KW-1185">Reference proteome</keyword>
<comment type="subcellular location">
    <subcellularLocation>
        <location evidence="1">Cell outer membrane</location>
    </subcellularLocation>
</comment>
<reference evidence="9" key="1">
    <citation type="submission" date="2018-02" db="EMBL/GenBank/DDBJ databases">
        <authorList>
            <person name="Clavel T."/>
            <person name="Strowig T."/>
        </authorList>
    </citation>
    <scope>NUCLEOTIDE SEQUENCE [LARGE SCALE GENOMIC DNA]</scope>
    <source>
        <strain evidence="9">DSM 103720</strain>
    </source>
</reference>
<evidence type="ECO:0000256" key="2">
    <source>
        <dbReference type="ARBA" id="ARBA00006275"/>
    </source>
</evidence>
<sequence>MTHNFKLKYLAGITLAAAALCSCESLDYTPGDQMSGQNFWQTEDHARQAAIGMYAAMKSTWCFGLEFTFDMCSDLADGTSPWADISRGTSFASNSSGVQNHWQYLYELVHRSNTVIRNVATMPISATTIDRVTGEAKFLRAMAYFRMLNCWGGVPYYDESCDINEQFAHLDAPRSSAEEIRQHIIDDLTEAIAKLPVSWDAENLGRATKGAAYALRGKVYLFDRQWDKAIADFEEIVYNKSENYGYSLHPDYNELFRLYNGSHSPEMIFSIQSIDGNTAGYALDIVSYFGNKSTMRLIAGNAIVPSTTLVDMYENLDGSPFDWDDMFPGFNNGGSDLRKSYMRVAIDQASTMVTSTLDCDTSKVMDAYRLRDPRLCLNVITPYSHYLGTDAGSNPMDKQFVLADPSKGGAPMEAMAFIRNSEGWNSYFWRKWIPTGNLDGYWGEYNRTPYEFPLLRLGDVLLMLAEAYNESGATDKAIVEVNKVRARVGMPGLDSGPAWLAVGSKEEMAERIRRERAFELAGEGQRYWDLRRWGLLEESVKDATDIFGDLMYTRSYQPRHELWPIPLVEMERNLNLTQNPGW</sequence>
<evidence type="ECO:0000256" key="3">
    <source>
        <dbReference type="ARBA" id="ARBA00022729"/>
    </source>
</evidence>
<dbReference type="Proteomes" id="UP000244905">
    <property type="component" value="Unassembled WGS sequence"/>
</dbReference>
<dbReference type="Pfam" id="PF07980">
    <property type="entry name" value="SusD_RagB"/>
    <property type="match status" value="1"/>
</dbReference>
<accession>A0A2V1IIQ9</accession>
<feature type="domain" description="SusD-like N-terminal" evidence="7">
    <location>
        <begin position="88"/>
        <end position="221"/>
    </location>
</feature>
<dbReference type="EMBL" id="PUEC01000025">
    <property type="protein sequence ID" value="PWB01138.1"/>
    <property type="molecule type" value="Genomic_DNA"/>
</dbReference>
<organism evidence="8 9">
    <name type="scientific">Duncaniella muris</name>
    <dbReference type="NCBI Taxonomy" id="2094150"/>
    <lineage>
        <taxon>Bacteria</taxon>
        <taxon>Pseudomonadati</taxon>
        <taxon>Bacteroidota</taxon>
        <taxon>Bacteroidia</taxon>
        <taxon>Bacteroidales</taxon>
        <taxon>Muribaculaceae</taxon>
        <taxon>Duncaniella</taxon>
    </lineage>
</organism>
<dbReference type="GeneID" id="82526802"/>
<evidence type="ECO:0000313" key="9">
    <source>
        <dbReference type="Proteomes" id="UP000244905"/>
    </source>
</evidence>
<dbReference type="Pfam" id="PF14322">
    <property type="entry name" value="SusD-like_3"/>
    <property type="match status" value="1"/>
</dbReference>
<comment type="caution">
    <text evidence="8">The sequence shown here is derived from an EMBL/GenBank/DDBJ whole genome shotgun (WGS) entry which is preliminary data.</text>
</comment>
<evidence type="ECO:0000256" key="5">
    <source>
        <dbReference type="ARBA" id="ARBA00023237"/>
    </source>
</evidence>